<protein>
    <submittedName>
        <fullName evidence="2">SFRICE_015052</fullName>
    </submittedName>
</protein>
<reference evidence="2" key="1">
    <citation type="submission" date="2016-07" db="EMBL/GenBank/DDBJ databases">
        <authorList>
            <person name="Bretaudeau A."/>
        </authorList>
    </citation>
    <scope>NUCLEOTIDE SEQUENCE</scope>
    <source>
        <strain evidence="2">Rice</strain>
        <tissue evidence="2">Whole body</tissue>
    </source>
</reference>
<dbReference type="AlphaFoldDB" id="A0A2H1V542"/>
<dbReference type="EMBL" id="ODYU01000716">
    <property type="protein sequence ID" value="SOQ35947.1"/>
    <property type="molecule type" value="Genomic_DNA"/>
</dbReference>
<feature type="compositionally biased region" description="Polar residues" evidence="1">
    <location>
        <begin position="152"/>
        <end position="177"/>
    </location>
</feature>
<name>A0A2H1V542_SPOFR</name>
<feature type="region of interest" description="Disordered" evidence="1">
    <location>
        <begin position="141"/>
        <end position="189"/>
    </location>
</feature>
<organism evidence="2">
    <name type="scientific">Spodoptera frugiperda</name>
    <name type="common">Fall armyworm</name>
    <dbReference type="NCBI Taxonomy" id="7108"/>
    <lineage>
        <taxon>Eukaryota</taxon>
        <taxon>Metazoa</taxon>
        <taxon>Ecdysozoa</taxon>
        <taxon>Arthropoda</taxon>
        <taxon>Hexapoda</taxon>
        <taxon>Insecta</taxon>
        <taxon>Pterygota</taxon>
        <taxon>Neoptera</taxon>
        <taxon>Endopterygota</taxon>
        <taxon>Lepidoptera</taxon>
        <taxon>Glossata</taxon>
        <taxon>Ditrysia</taxon>
        <taxon>Noctuoidea</taxon>
        <taxon>Noctuidae</taxon>
        <taxon>Amphipyrinae</taxon>
        <taxon>Spodoptera</taxon>
    </lineage>
</organism>
<gene>
    <name evidence="2" type="ORF">SFRICE_015052</name>
</gene>
<evidence type="ECO:0000256" key="1">
    <source>
        <dbReference type="SAM" id="MobiDB-lite"/>
    </source>
</evidence>
<sequence length="284" mass="32184">MSRARAKKILQSVQSLNSQYSEVTHDNITNPDSVLFQSNQFPKLYDDALIASYSHVATNSNSPLVLNDETLFDETQAHVFVEPTINQPEKGNSPSILNTDDVSELNFIVISNDEDNETNDIQFEYIHQYVDDDFDVSMIAPPDTLHTKDPSTDITEPTPSSSKDSAVNVSNPTQLSSEEPIVEVNEPTPSSLLNNVAKLVEYSDSSDSELEEPRVKRKKRCQVKKSEWNVEKNRLNREKGNEYFGKRKESGNWIKNICKPKKEIKPRCRCLENSNGVMKCHMIT</sequence>
<accession>A0A2H1V542</accession>
<evidence type="ECO:0000313" key="2">
    <source>
        <dbReference type="EMBL" id="SOQ35947.1"/>
    </source>
</evidence>
<proteinExistence type="predicted"/>